<dbReference type="PANTHER" id="PTHR11012:SF56">
    <property type="entry name" value="CHK KINASE-LIKE DOMAIN-CONTAINING PROTEIN-RELATED"/>
    <property type="match status" value="1"/>
</dbReference>
<proteinExistence type="predicted"/>
<comment type="caution">
    <text evidence="2">The sequence shown here is derived from an EMBL/GenBank/DDBJ whole genome shotgun (WGS) entry which is preliminary data.</text>
</comment>
<name>A0AAN9VG85_9ORTH</name>
<dbReference type="InterPro" id="IPR004119">
    <property type="entry name" value="EcKL"/>
</dbReference>
<dbReference type="SUPFAM" id="SSF56112">
    <property type="entry name" value="Protein kinase-like (PK-like)"/>
    <property type="match status" value="1"/>
</dbReference>
<reference evidence="2 3" key="1">
    <citation type="submission" date="2024-03" db="EMBL/GenBank/DDBJ databases">
        <title>The genome assembly and annotation of the cricket Gryllus longicercus Weissman &amp; Gray.</title>
        <authorList>
            <person name="Szrajer S."/>
            <person name="Gray D."/>
            <person name="Ylla G."/>
        </authorList>
    </citation>
    <scope>NUCLEOTIDE SEQUENCE [LARGE SCALE GENOMIC DNA]</scope>
    <source>
        <strain evidence="2">DAG 2021-001</strain>
        <tissue evidence="2">Whole body minus gut</tissue>
    </source>
</reference>
<evidence type="ECO:0000313" key="2">
    <source>
        <dbReference type="EMBL" id="KAK7862461.1"/>
    </source>
</evidence>
<dbReference type="PANTHER" id="PTHR11012">
    <property type="entry name" value="PROTEIN KINASE-LIKE DOMAIN-CONTAINING"/>
    <property type="match status" value="1"/>
</dbReference>
<dbReference type="InterPro" id="IPR011009">
    <property type="entry name" value="Kinase-like_dom_sf"/>
</dbReference>
<dbReference type="SMART" id="SM00587">
    <property type="entry name" value="CHK"/>
    <property type="match status" value="1"/>
</dbReference>
<feature type="domain" description="CHK kinase-like" evidence="1">
    <location>
        <begin position="144"/>
        <end position="334"/>
    </location>
</feature>
<evidence type="ECO:0000259" key="1">
    <source>
        <dbReference type="SMART" id="SM00587"/>
    </source>
</evidence>
<organism evidence="2 3">
    <name type="scientific">Gryllus longicercus</name>
    <dbReference type="NCBI Taxonomy" id="2509291"/>
    <lineage>
        <taxon>Eukaryota</taxon>
        <taxon>Metazoa</taxon>
        <taxon>Ecdysozoa</taxon>
        <taxon>Arthropoda</taxon>
        <taxon>Hexapoda</taxon>
        <taxon>Insecta</taxon>
        <taxon>Pterygota</taxon>
        <taxon>Neoptera</taxon>
        <taxon>Polyneoptera</taxon>
        <taxon>Orthoptera</taxon>
        <taxon>Ensifera</taxon>
        <taxon>Gryllidea</taxon>
        <taxon>Grylloidea</taxon>
        <taxon>Gryllidae</taxon>
        <taxon>Gryllinae</taxon>
        <taxon>Gryllus</taxon>
    </lineage>
</organism>
<dbReference type="EMBL" id="JAZDUA010000274">
    <property type="protein sequence ID" value="KAK7862461.1"/>
    <property type="molecule type" value="Genomic_DNA"/>
</dbReference>
<gene>
    <name evidence="2" type="ORF">R5R35_001361</name>
</gene>
<keyword evidence="3" id="KW-1185">Reference proteome</keyword>
<dbReference type="InterPro" id="IPR015897">
    <property type="entry name" value="CHK_kinase-like"/>
</dbReference>
<evidence type="ECO:0000313" key="3">
    <source>
        <dbReference type="Proteomes" id="UP001378592"/>
    </source>
</evidence>
<sequence length="413" mass="45295">MANKDTEVEEGTVDAPDWLDAMLIEDALHRLGDKNVHVQRVSVRMAAAAGDHFGSALYRVRAHLAAGEDGAAGERWLLVKAPPLAAAVAQSVAEAGLFRRETAMLARLLPQMQALLEEVEPAGAAGAALSARCPLHGATPVEFLVLEDLRPQGFRMAERRAGLGLRHALCAVRSLARFHAASHALLKRDPAAARGLDNPLREQSGAFDHFFTDAIQAAANACRSWPGYEQYAASLETFKETAVSKITELHDAKLGEFNVILHGDFWINNIMYHYNSNGKPKETRFVDFQISHVASPALDLLYLLSTSLSDDVSENHCGLLLREYHAALRRTLALLGLEAPSLEELMRHMQEHGPYAVYGATVLLPIMKAKKVTDVGAALEGDAGAGAHAFRDEEVRRWLQRLIPDFKRRGWLP</sequence>
<dbReference type="AlphaFoldDB" id="A0AAN9VG85"/>
<dbReference type="Pfam" id="PF02958">
    <property type="entry name" value="EcKL"/>
    <property type="match status" value="1"/>
</dbReference>
<dbReference type="Gene3D" id="3.90.1200.10">
    <property type="match status" value="1"/>
</dbReference>
<accession>A0AAN9VG85</accession>
<protein>
    <recommendedName>
        <fullName evidence="1">CHK kinase-like domain-containing protein</fullName>
    </recommendedName>
</protein>
<dbReference type="Proteomes" id="UP001378592">
    <property type="component" value="Unassembled WGS sequence"/>
</dbReference>